<dbReference type="EMBL" id="KN839910">
    <property type="protein sequence ID" value="KIJ58804.1"/>
    <property type="molecule type" value="Genomic_DNA"/>
</dbReference>
<keyword evidence="3" id="KW-1185">Reference proteome</keyword>
<proteinExistence type="predicted"/>
<dbReference type="AlphaFoldDB" id="A0A0C9V0N4"/>
<protein>
    <submittedName>
        <fullName evidence="2">Uncharacterized protein</fullName>
    </submittedName>
</protein>
<sequence length="407" mass="46527">LTEAQKASRKIVSEQRKEKQAALAESIMQLTQEHSQKIAGVTSKHDVTVEKVKNLVMGVTAYKKSHGPTLTNVLIFAKVQEVNSELPAGSKHSVSELRRLVAEDPKYQNLTENEKEKLKDVLKEHRESKSISVRATNTAAARDVQSGLDLIFRLLDGLAVRTGIYVTLFVTRGHAFDTHTATWYSTDNAMDFFEDILELELDAITKQFEMWACNENRNLAQRDSLENMQRDSKRMINASFCLFVPMGARLNYANFDTAIKLKYGVDKRGWLQGVPFKSPTNLGNVEQVRALRDALKAQKCYFFKMTASDQRSFIEELEERRDAGEAVSTTRKKRSDAGVKRKRSRRESGLLQSKYPRAGRPWKATKRRTQMPKMVARTRTRRTSHGAIWRPTNILQHTLYIRLTVVY</sequence>
<dbReference type="OrthoDB" id="2664589at2759"/>
<evidence type="ECO:0000313" key="2">
    <source>
        <dbReference type="EMBL" id="KIJ58804.1"/>
    </source>
</evidence>
<accession>A0A0C9V0N4</accession>
<name>A0A0C9V0N4_9AGAM</name>
<feature type="region of interest" description="Disordered" evidence="1">
    <location>
        <begin position="324"/>
        <end position="383"/>
    </location>
</feature>
<evidence type="ECO:0000313" key="3">
    <source>
        <dbReference type="Proteomes" id="UP000053820"/>
    </source>
</evidence>
<dbReference type="HOGENOM" id="CLU_035160_1_0_1"/>
<reference evidence="2 3" key="1">
    <citation type="submission" date="2014-04" db="EMBL/GenBank/DDBJ databases">
        <title>Evolutionary Origins and Diversification of the Mycorrhizal Mutualists.</title>
        <authorList>
            <consortium name="DOE Joint Genome Institute"/>
            <consortium name="Mycorrhizal Genomics Consortium"/>
            <person name="Kohler A."/>
            <person name="Kuo A."/>
            <person name="Nagy L.G."/>
            <person name="Floudas D."/>
            <person name="Copeland A."/>
            <person name="Barry K.W."/>
            <person name="Cichocki N."/>
            <person name="Veneault-Fourrey C."/>
            <person name="LaButti K."/>
            <person name="Lindquist E.A."/>
            <person name="Lipzen A."/>
            <person name="Lundell T."/>
            <person name="Morin E."/>
            <person name="Murat C."/>
            <person name="Riley R."/>
            <person name="Ohm R."/>
            <person name="Sun H."/>
            <person name="Tunlid A."/>
            <person name="Henrissat B."/>
            <person name="Grigoriev I.V."/>
            <person name="Hibbett D.S."/>
            <person name="Martin F."/>
        </authorList>
    </citation>
    <scope>NUCLEOTIDE SEQUENCE [LARGE SCALE GENOMIC DNA]</scope>
    <source>
        <strain evidence="2 3">MD-312</strain>
    </source>
</reference>
<feature type="non-terminal residue" evidence="2">
    <location>
        <position position="407"/>
    </location>
</feature>
<organism evidence="2 3">
    <name type="scientific">Hydnomerulius pinastri MD-312</name>
    <dbReference type="NCBI Taxonomy" id="994086"/>
    <lineage>
        <taxon>Eukaryota</taxon>
        <taxon>Fungi</taxon>
        <taxon>Dikarya</taxon>
        <taxon>Basidiomycota</taxon>
        <taxon>Agaricomycotina</taxon>
        <taxon>Agaricomycetes</taxon>
        <taxon>Agaricomycetidae</taxon>
        <taxon>Boletales</taxon>
        <taxon>Boletales incertae sedis</taxon>
        <taxon>Leucogyrophana</taxon>
    </lineage>
</organism>
<feature type="compositionally biased region" description="Basic residues" evidence="1">
    <location>
        <begin position="363"/>
        <end position="383"/>
    </location>
</feature>
<evidence type="ECO:0000256" key="1">
    <source>
        <dbReference type="SAM" id="MobiDB-lite"/>
    </source>
</evidence>
<gene>
    <name evidence="2" type="ORF">HYDPIDRAFT_101984</name>
</gene>
<feature type="compositionally biased region" description="Basic residues" evidence="1">
    <location>
        <begin position="330"/>
        <end position="345"/>
    </location>
</feature>
<dbReference type="Proteomes" id="UP000053820">
    <property type="component" value="Unassembled WGS sequence"/>
</dbReference>